<evidence type="ECO:0000313" key="3">
    <source>
        <dbReference type="Proteomes" id="UP000194420"/>
    </source>
</evidence>
<protein>
    <submittedName>
        <fullName evidence="2">Uncharacterized protein</fullName>
    </submittedName>
</protein>
<sequence length="187" mass="19359">MRLIALLAPVALGSALMACTPQDETSGDDTADAAESGITKRVVNLDASGITIPPQDGDAEMVVPFGSVRAATEDTLSSALGSIKDRQANGECPAGPISSTNYDGITLNFQKDKFVGWFANGGDYLPDATRAELTGDSGDMTAVEDSTLGAEYIIGNEGGNTISLLFSDDTEGAKPTAMWAGVNCLFR</sequence>
<name>A0A1Y6EAS2_9SPHN</name>
<dbReference type="PROSITE" id="PS51257">
    <property type="entry name" value="PROKAR_LIPOPROTEIN"/>
    <property type="match status" value="1"/>
</dbReference>
<dbReference type="EMBL" id="FXWG01000001">
    <property type="protein sequence ID" value="SMQ57722.1"/>
    <property type="molecule type" value="Genomic_DNA"/>
</dbReference>
<proteinExistence type="predicted"/>
<keyword evidence="3" id="KW-1185">Reference proteome</keyword>
<feature type="chain" id="PRO_5013277847" evidence="1">
    <location>
        <begin position="19"/>
        <end position="187"/>
    </location>
</feature>
<dbReference type="RefSeq" id="WP_086436040.1">
    <property type="nucleotide sequence ID" value="NZ_FXWG01000001.1"/>
</dbReference>
<feature type="signal peptide" evidence="1">
    <location>
        <begin position="1"/>
        <end position="18"/>
    </location>
</feature>
<organism evidence="2 3">
    <name type="scientific">Altererythrobacter xiamenensis</name>
    <dbReference type="NCBI Taxonomy" id="1316679"/>
    <lineage>
        <taxon>Bacteria</taxon>
        <taxon>Pseudomonadati</taxon>
        <taxon>Pseudomonadota</taxon>
        <taxon>Alphaproteobacteria</taxon>
        <taxon>Sphingomonadales</taxon>
        <taxon>Erythrobacteraceae</taxon>
        <taxon>Altererythrobacter</taxon>
    </lineage>
</organism>
<accession>A0A1Y6EAS2</accession>
<dbReference type="Proteomes" id="UP000194420">
    <property type="component" value="Unassembled WGS sequence"/>
</dbReference>
<keyword evidence="1" id="KW-0732">Signal</keyword>
<evidence type="ECO:0000256" key="1">
    <source>
        <dbReference type="SAM" id="SignalP"/>
    </source>
</evidence>
<dbReference type="OrthoDB" id="878483at2"/>
<evidence type="ECO:0000313" key="2">
    <source>
        <dbReference type="EMBL" id="SMQ57722.1"/>
    </source>
</evidence>
<reference evidence="3" key="1">
    <citation type="submission" date="2017-04" db="EMBL/GenBank/DDBJ databases">
        <authorList>
            <person name="Varghese N."/>
            <person name="Submissions S."/>
        </authorList>
    </citation>
    <scope>NUCLEOTIDE SEQUENCE [LARGE SCALE GENOMIC DNA]</scope>
</reference>
<gene>
    <name evidence="2" type="ORF">SAMN06297468_0028</name>
</gene>
<dbReference type="AlphaFoldDB" id="A0A1Y6EAS2"/>